<evidence type="ECO:0000313" key="1">
    <source>
        <dbReference type="Ensembl" id="ENSCPGP00000019897.1"/>
    </source>
</evidence>
<keyword evidence="2" id="KW-1185">Reference proteome</keyword>
<sequence length="84" mass="9437">GALPWPPANSSHPFDLSQNTALSREMAISIFLSVPHLIFFRWATALPARPMGTQPKLRSVPAHSKPPPQNRSFLTCYFLFKLFS</sequence>
<organism evidence="1 2">
    <name type="scientific">Calidris pygmaea</name>
    <name type="common">Spoon-billed sandpiper</name>
    <dbReference type="NCBI Taxonomy" id="425635"/>
    <lineage>
        <taxon>Eukaryota</taxon>
        <taxon>Metazoa</taxon>
        <taxon>Chordata</taxon>
        <taxon>Craniata</taxon>
        <taxon>Vertebrata</taxon>
        <taxon>Euteleostomi</taxon>
        <taxon>Archelosauria</taxon>
        <taxon>Archosauria</taxon>
        <taxon>Dinosauria</taxon>
        <taxon>Saurischia</taxon>
        <taxon>Theropoda</taxon>
        <taxon>Coelurosauria</taxon>
        <taxon>Aves</taxon>
        <taxon>Neognathae</taxon>
        <taxon>Neoaves</taxon>
        <taxon>Charadriiformes</taxon>
        <taxon>Scolopacidae</taxon>
        <taxon>Calidris</taxon>
    </lineage>
</organism>
<accession>A0A8C3K8L8</accession>
<name>A0A8C3K8L8_9CHAR</name>
<protein>
    <submittedName>
        <fullName evidence="1">Uncharacterized protein</fullName>
    </submittedName>
</protein>
<reference evidence="1" key="1">
    <citation type="submission" date="2025-08" db="UniProtKB">
        <authorList>
            <consortium name="Ensembl"/>
        </authorList>
    </citation>
    <scope>IDENTIFICATION</scope>
</reference>
<evidence type="ECO:0000313" key="2">
    <source>
        <dbReference type="Proteomes" id="UP000694419"/>
    </source>
</evidence>
<dbReference type="AlphaFoldDB" id="A0A8C3K8L8"/>
<proteinExistence type="predicted"/>
<reference evidence="1" key="2">
    <citation type="submission" date="2025-09" db="UniProtKB">
        <authorList>
            <consortium name="Ensembl"/>
        </authorList>
    </citation>
    <scope>IDENTIFICATION</scope>
</reference>
<dbReference type="Ensembl" id="ENSCPGT00000021804.1">
    <property type="protein sequence ID" value="ENSCPGP00000019897.1"/>
    <property type="gene ID" value="ENSCPGG00000013952.1"/>
</dbReference>
<dbReference type="Proteomes" id="UP000694419">
    <property type="component" value="Unplaced"/>
</dbReference>